<keyword evidence="2" id="KW-1185">Reference proteome</keyword>
<reference evidence="2" key="1">
    <citation type="journal article" date="2024" name="Front. Bioeng. Biotechnol.">
        <title>Genome-scale model development and genomic sequencing of the oleaginous clade Lipomyces.</title>
        <authorList>
            <person name="Czajka J.J."/>
            <person name="Han Y."/>
            <person name="Kim J."/>
            <person name="Mondo S.J."/>
            <person name="Hofstad B.A."/>
            <person name="Robles A."/>
            <person name="Haridas S."/>
            <person name="Riley R."/>
            <person name="LaButti K."/>
            <person name="Pangilinan J."/>
            <person name="Andreopoulos W."/>
            <person name="Lipzen A."/>
            <person name="Yan J."/>
            <person name="Wang M."/>
            <person name="Ng V."/>
            <person name="Grigoriev I.V."/>
            <person name="Spatafora J.W."/>
            <person name="Magnuson J.K."/>
            <person name="Baker S.E."/>
            <person name="Pomraning K.R."/>
        </authorList>
    </citation>
    <scope>NUCLEOTIDE SEQUENCE [LARGE SCALE GENOMIC DNA]</scope>
    <source>
        <strain evidence="2">CBS 10300</strain>
    </source>
</reference>
<proteinExistence type="predicted"/>
<gene>
    <name evidence="1" type="ORF">V1517DRAFT_337717</name>
</gene>
<dbReference type="Proteomes" id="UP001489719">
    <property type="component" value="Unassembled WGS sequence"/>
</dbReference>
<name>A0ACC3TQR8_9ASCO</name>
<evidence type="ECO:0000313" key="2">
    <source>
        <dbReference type="Proteomes" id="UP001489719"/>
    </source>
</evidence>
<keyword evidence="1" id="KW-0808">Transferase</keyword>
<sequence length="193" mass="21233">MKVVVEPHNPAWIVEFSNAKASLEIILKDVQPLSIEHVGSTSIPGLPAKPILDIDIIVTPETLASARQALVQAGYFDCGEMNIPGRFAFRQPGFGQNDAAHGEKGQAPEEMRRNTYVVIEGCVALKNHLDIKRVLLSDEGLRDEYGQVKKGLAEKEWANIGEYVTAKSEILLKILGRAGWSEEDLDEVKKANT</sequence>
<comment type="caution">
    <text evidence="1">The sequence shown here is derived from an EMBL/GenBank/DDBJ whole genome shotgun (WGS) entry which is preliminary data.</text>
</comment>
<organism evidence="1 2">
    <name type="scientific">Lipomyces orientalis</name>
    <dbReference type="NCBI Taxonomy" id="1233043"/>
    <lineage>
        <taxon>Eukaryota</taxon>
        <taxon>Fungi</taxon>
        <taxon>Dikarya</taxon>
        <taxon>Ascomycota</taxon>
        <taxon>Saccharomycotina</taxon>
        <taxon>Lipomycetes</taxon>
        <taxon>Lipomycetales</taxon>
        <taxon>Lipomycetaceae</taxon>
        <taxon>Lipomyces</taxon>
    </lineage>
</organism>
<evidence type="ECO:0000313" key="1">
    <source>
        <dbReference type="EMBL" id="KAK9323507.1"/>
    </source>
</evidence>
<accession>A0ACC3TQR8</accession>
<dbReference type="EMBL" id="MU970060">
    <property type="protein sequence ID" value="KAK9323507.1"/>
    <property type="molecule type" value="Genomic_DNA"/>
</dbReference>
<protein>
    <submittedName>
        <fullName evidence="1">Grpb/dephospho-CoA kinase</fullName>
    </submittedName>
</protein>
<keyword evidence="1" id="KW-0418">Kinase</keyword>